<dbReference type="InterPro" id="IPR050300">
    <property type="entry name" value="GDXG_lipolytic_enzyme"/>
</dbReference>
<keyword evidence="1" id="KW-0378">Hydrolase</keyword>
<dbReference type="InterPro" id="IPR019826">
    <property type="entry name" value="Carboxylesterase_B_AS"/>
</dbReference>
<evidence type="ECO:0000313" key="3">
    <source>
        <dbReference type="EMBL" id="SLK03060.1"/>
    </source>
</evidence>
<dbReference type="Pfam" id="PF20434">
    <property type="entry name" value="BD-FAE"/>
    <property type="match status" value="1"/>
</dbReference>
<reference evidence="4" key="1">
    <citation type="submission" date="2017-02" db="EMBL/GenBank/DDBJ databases">
        <authorList>
            <person name="Varghese N."/>
            <person name="Submissions S."/>
        </authorList>
    </citation>
    <scope>NUCLEOTIDE SEQUENCE [LARGE SCALE GENOMIC DNA]</scope>
    <source>
        <strain evidence="4">SM117</strain>
    </source>
</reference>
<dbReference type="GO" id="GO:0016787">
    <property type="term" value="F:hydrolase activity"/>
    <property type="evidence" value="ECO:0007669"/>
    <property type="project" value="UniProtKB-KW"/>
</dbReference>
<sequence length="287" mass="31095">MNATSMSAAIAGLGYAMGPQVVGQCRALFGAEQEPIAERLAPVALDCAYGPDPRHRLDLYREGGMPELLRPVVLFVHGGGFLLGDKGGESGWANAHVGRWAAMNGMLGAVMNYRLAPAHMFPSGGEDVAKAVDWLCTNAARFGGDPQRILLVGTSAGSVHLASFMKLRDDHASLVRGAVLLSGLYGYTPLDERDEFYYGPQALYAQRMPREAVAATGLPLLIACAQFDPPRFQAEWAGLLQERLERHGRLPRCHYASGHNHYSLAMHIGTADRRLTDEMLAFFADLA</sequence>
<accession>A0A1U6I4V2</accession>
<dbReference type="PROSITE" id="PS00122">
    <property type="entry name" value="CARBOXYLESTERASE_B_1"/>
    <property type="match status" value="1"/>
</dbReference>
<dbReference type="InterPro" id="IPR049492">
    <property type="entry name" value="BD-FAE-like_dom"/>
</dbReference>
<dbReference type="Gene3D" id="3.40.50.1820">
    <property type="entry name" value="alpha/beta hydrolase"/>
    <property type="match status" value="1"/>
</dbReference>
<keyword evidence="4" id="KW-1185">Reference proteome</keyword>
<proteinExistence type="predicted"/>
<dbReference type="PANTHER" id="PTHR48081">
    <property type="entry name" value="AB HYDROLASE SUPERFAMILY PROTEIN C4A8.06C"/>
    <property type="match status" value="1"/>
</dbReference>
<name>A0A1U6I4V2_9SPHN</name>
<dbReference type="Proteomes" id="UP000190989">
    <property type="component" value="Unassembled WGS sequence"/>
</dbReference>
<evidence type="ECO:0000313" key="4">
    <source>
        <dbReference type="Proteomes" id="UP000190989"/>
    </source>
</evidence>
<dbReference type="RefSeq" id="WP_245829245.1">
    <property type="nucleotide sequence ID" value="NZ_FVZE01000004.1"/>
</dbReference>
<dbReference type="SUPFAM" id="SSF53474">
    <property type="entry name" value="alpha/beta-Hydrolases"/>
    <property type="match status" value="1"/>
</dbReference>
<dbReference type="InterPro" id="IPR029058">
    <property type="entry name" value="AB_hydrolase_fold"/>
</dbReference>
<evidence type="ECO:0000256" key="1">
    <source>
        <dbReference type="ARBA" id="ARBA00022801"/>
    </source>
</evidence>
<dbReference type="AlphaFoldDB" id="A0A1U6I4V2"/>
<feature type="domain" description="BD-FAE-like" evidence="2">
    <location>
        <begin position="57"/>
        <end position="171"/>
    </location>
</feature>
<dbReference type="PANTHER" id="PTHR48081:SF33">
    <property type="entry name" value="KYNURENINE FORMAMIDASE"/>
    <property type="match status" value="1"/>
</dbReference>
<evidence type="ECO:0000259" key="2">
    <source>
        <dbReference type="Pfam" id="PF20434"/>
    </source>
</evidence>
<dbReference type="EMBL" id="FVZE01000004">
    <property type="protein sequence ID" value="SLK03060.1"/>
    <property type="molecule type" value="Genomic_DNA"/>
</dbReference>
<gene>
    <name evidence="3" type="ORF">SAMN06295987_104187</name>
</gene>
<protein>
    <submittedName>
        <fullName evidence="3">Acetyl esterase/lipase</fullName>
    </submittedName>
</protein>
<dbReference type="STRING" id="428990.SAMN06295987_104187"/>
<organism evidence="3 4">
    <name type="scientific">Novosphingobium mathurense</name>
    <dbReference type="NCBI Taxonomy" id="428990"/>
    <lineage>
        <taxon>Bacteria</taxon>
        <taxon>Pseudomonadati</taxon>
        <taxon>Pseudomonadota</taxon>
        <taxon>Alphaproteobacteria</taxon>
        <taxon>Sphingomonadales</taxon>
        <taxon>Sphingomonadaceae</taxon>
        <taxon>Novosphingobium</taxon>
    </lineage>
</organism>